<evidence type="ECO:0000256" key="1">
    <source>
        <dbReference type="ARBA" id="ARBA00010899"/>
    </source>
</evidence>
<dbReference type="PROSITE" id="PS50021">
    <property type="entry name" value="CH"/>
    <property type="match status" value="1"/>
</dbReference>
<feature type="compositionally biased region" description="Low complexity" evidence="9">
    <location>
        <begin position="941"/>
        <end position="950"/>
    </location>
</feature>
<evidence type="ECO:0000256" key="8">
    <source>
        <dbReference type="SAM" id="Coils"/>
    </source>
</evidence>
<comment type="similarity">
    <text evidence="1">Belongs to the TRAFAC class myosin-kinesin ATPase superfamily. Kinesin family. KIN-14 subfamily.</text>
</comment>
<dbReference type="PANTHER" id="PTHR47972">
    <property type="entry name" value="KINESIN-LIKE PROTEIN KLP-3"/>
    <property type="match status" value="1"/>
</dbReference>
<comment type="caution">
    <text evidence="12">The sequence shown here is derived from an EMBL/GenBank/DDBJ whole genome shotgun (WGS) entry which is preliminary data.</text>
</comment>
<dbReference type="InterPro" id="IPR001752">
    <property type="entry name" value="Kinesin_motor_dom"/>
</dbReference>
<dbReference type="PRINTS" id="PR00380">
    <property type="entry name" value="KINESINHEAVY"/>
</dbReference>
<feature type="compositionally biased region" description="Basic and acidic residues" evidence="9">
    <location>
        <begin position="847"/>
        <end position="861"/>
    </location>
</feature>
<dbReference type="FunFam" id="3.40.850.10:FF:000045">
    <property type="entry name" value="Kinesin-like protein KIN-14I isoform A"/>
    <property type="match status" value="1"/>
</dbReference>
<feature type="binding site" evidence="7">
    <location>
        <begin position="482"/>
        <end position="489"/>
    </location>
    <ligand>
        <name>ATP</name>
        <dbReference type="ChEBI" id="CHEBI:30616"/>
    </ligand>
</feature>
<feature type="compositionally biased region" description="Basic residues" evidence="9">
    <location>
        <begin position="970"/>
        <end position="979"/>
    </location>
</feature>
<dbReference type="InterPro" id="IPR001715">
    <property type="entry name" value="CH_dom"/>
</dbReference>
<feature type="coiled-coil region" evidence="8">
    <location>
        <begin position="330"/>
        <end position="399"/>
    </location>
</feature>
<keyword evidence="3 7" id="KW-0547">Nucleotide-binding</keyword>
<dbReference type="GO" id="GO:0005874">
    <property type="term" value="C:microtubule"/>
    <property type="evidence" value="ECO:0007669"/>
    <property type="project" value="UniProtKB-KW"/>
</dbReference>
<dbReference type="GO" id="GO:0003777">
    <property type="term" value="F:microtubule motor activity"/>
    <property type="evidence" value="ECO:0007669"/>
    <property type="project" value="InterPro"/>
</dbReference>
<evidence type="ECO:0000259" key="10">
    <source>
        <dbReference type="PROSITE" id="PS50021"/>
    </source>
</evidence>
<keyword evidence="5 8" id="KW-0175">Coiled coil</keyword>
<dbReference type="GO" id="GO:0008017">
    <property type="term" value="F:microtubule binding"/>
    <property type="evidence" value="ECO:0007669"/>
    <property type="project" value="InterPro"/>
</dbReference>
<evidence type="ECO:0000256" key="5">
    <source>
        <dbReference type="ARBA" id="ARBA00023054"/>
    </source>
</evidence>
<gene>
    <name evidence="12" type="ORF">K7X08_036410</name>
</gene>
<dbReference type="SMART" id="SM00129">
    <property type="entry name" value="KISc"/>
    <property type="match status" value="1"/>
</dbReference>
<keyword evidence="6 7" id="KW-0505">Motor protein</keyword>
<dbReference type="OrthoDB" id="3176171at2759"/>
<evidence type="ECO:0000256" key="9">
    <source>
        <dbReference type="SAM" id="MobiDB-lite"/>
    </source>
</evidence>
<dbReference type="InterPro" id="IPR036872">
    <property type="entry name" value="CH_dom_sf"/>
</dbReference>
<evidence type="ECO:0000256" key="6">
    <source>
        <dbReference type="ARBA" id="ARBA00023175"/>
    </source>
</evidence>
<reference evidence="13" key="1">
    <citation type="journal article" date="2023" name="Proc. Natl. Acad. Sci. U.S.A.">
        <title>Genomic and structural basis for evolution of tropane alkaloid biosynthesis.</title>
        <authorList>
            <person name="Wanga Y.-J."/>
            <person name="Taina T."/>
            <person name="Yua J.-Y."/>
            <person name="Lia J."/>
            <person name="Xua B."/>
            <person name="Chenc J."/>
            <person name="D'Auriad J.C."/>
            <person name="Huanga J.-P."/>
            <person name="Huanga S.-X."/>
        </authorList>
    </citation>
    <scope>NUCLEOTIDE SEQUENCE [LARGE SCALE GENOMIC DNA]</scope>
    <source>
        <strain evidence="13">cv. KIB-2019</strain>
    </source>
</reference>
<name>A0A9Q1L8H1_9SOLA</name>
<dbReference type="GO" id="GO:0016887">
    <property type="term" value="F:ATP hydrolysis activity"/>
    <property type="evidence" value="ECO:0007669"/>
    <property type="project" value="UniProtKB-ARBA"/>
</dbReference>
<feature type="compositionally biased region" description="Polar residues" evidence="9">
    <location>
        <begin position="995"/>
        <end position="1005"/>
    </location>
</feature>
<evidence type="ECO:0000259" key="11">
    <source>
        <dbReference type="PROSITE" id="PS50067"/>
    </source>
</evidence>
<feature type="domain" description="Calponin-homology (CH)" evidence="10">
    <location>
        <begin position="37"/>
        <end position="159"/>
    </location>
</feature>
<dbReference type="PROSITE" id="PS00411">
    <property type="entry name" value="KINESIN_MOTOR_1"/>
    <property type="match status" value="1"/>
</dbReference>
<feature type="region of interest" description="Disordered" evidence="9">
    <location>
        <begin position="165"/>
        <end position="184"/>
    </location>
</feature>
<feature type="region of interest" description="Disordered" evidence="9">
    <location>
        <begin position="768"/>
        <end position="861"/>
    </location>
</feature>
<feature type="region of interest" description="Disordered" evidence="9">
    <location>
        <begin position="260"/>
        <end position="288"/>
    </location>
</feature>
<dbReference type="FunFam" id="1.10.418.10:FF:000062">
    <property type="entry name" value="Kinesin-like protein KIN-14I isoform A"/>
    <property type="match status" value="1"/>
</dbReference>
<feature type="compositionally biased region" description="Low complexity" evidence="9">
    <location>
        <begin position="792"/>
        <end position="810"/>
    </location>
</feature>
<protein>
    <submittedName>
        <fullName evidence="12">Uncharacterized protein</fullName>
    </submittedName>
</protein>
<evidence type="ECO:0000256" key="2">
    <source>
        <dbReference type="ARBA" id="ARBA00022701"/>
    </source>
</evidence>
<keyword evidence="4 7" id="KW-0067">ATP-binding</keyword>
<feature type="domain" description="Kinesin motor" evidence="11">
    <location>
        <begin position="399"/>
        <end position="741"/>
    </location>
</feature>
<dbReference type="SUPFAM" id="SSF47576">
    <property type="entry name" value="Calponin-homology domain, CH-domain"/>
    <property type="match status" value="1"/>
</dbReference>
<keyword evidence="13" id="KW-1185">Reference proteome</keyword>
<evidence type="ECO:0000256" key="3">
    <source>
        <dbReference type="ARBA" id="ARBA00022741"/>
    </source>
</evidence>
<proteinExistence type="inferred from homology"/>
<accession>A0A9Q1L8H1</accession>
<dbReference type="InterPro" id="IPR019821">
    <property type="entry name" value="Kinesin_motor_CS"/>
</dbReference>
<dbReference type="Gene3D" id="1.10.418.10">
    <property type="entry name" value="Calponin-like domain"/>
    <property type="match status" value="1"/>
</dbReference>
<dbReference type="AlphaFoldDB" id="A0A9Q1L8H1"/>
<feature type="compositionally biased region" description="Basic and acidic residues" evidence="9">
    <location>
        <begin position="914"/>
        <end position="928"/>
    </location>
</feature>
<dbReference type="SMART" id="SM00033">
    <property type="entry name" value="CH"/>
    <property type="match status" value="1"/>
</dbReference>
<evidence type="ECO:0000313" key="12">
    <source>
        <dbReference type="EMBL" id="KAJ8529575.1"/>
    </source>
</evidence>
<evidence type="ECO:0000256" key="4">
    <source>
        <dbReference type="ARBA" id="ARBA00022840"/>
    </source>
</evidence>
<dbReference type="Pfam" id="PF00307">
    <property type="entry name" value="CH"/>
    <property type="match status" value="1"/>
</dbReference>
<dbReference type="Gene3D" id="3.40.850.10">
    <property type="entry name" value="Kinesin motor domain"/>
    <property type="match status" value="1"/>
</dbReference>
<evidence type="ECO:0000313" key="13">
    <source>
        <dbReference type="Proteomes" id="UP001152561"/>
    </source>
</evidence>
<dbReference type="Proteomes" id="UP001152561">
    <property type="component" value="Unassembled WGS sequence"/>
</dbReference>
<dbReference type="GO" id="GO:0005524">
    <property type="term" value="F:ATP binding"/>
    <property type="evidence" value="ECO:0007669"/>
    <property type="project" value="UniProtKB-UniRule"/>
</dbReference>
<dbReference type="InterPro" id="IPR027417">
    <property type="entry name" value="P-loop_NTPase"/>
</dbReference>
<evidence type="ECO:0000256" key="7">
    <source>
        <dbReference type="PROSITE-ProRule" id="PRU00283"/>
    </source>
</evidence>
<dbReference type="CDD" id="cd01366">
    <property type="entry name" value="KISc_C_terminal"/>
    <property type="match status" value="1"/>
</dbReference>
<feature type="compositionally biased region" description="Polar residues" evidence="9">
    <location>
        <begin position="833"/>
        <end position="846"/>
    </location>
</feature>
<dbReference type="SUPFAM" id="SSF52540">
    <property type="entry name" value="P-loop containing nucleoside triphosphate hydrolases"/>
    <property type="match status" value="1"/>
</dbReference>
<dbReference type="PANTHER" id="PTHR47972:SF12">
    <property type="entry name" value="KINESIN-LIKE PROTEIN KIN-14H"/>
    <property type="match status" value="1"/>
</dbReference>
<feature type="compositionally biased region" description="Polar residues" evidence="9">
    <location>
        <begin position="953"/>
        <end position="963"/>
    </location>
</feature>
<dbReference type="GO" id="GO:0007018">
    <property type="term" value="P:microtubule-based movement"/>
    <property type="evidence" value="ECO:0007669"/>
    <property type="project" value="InterPro"/>
</dbReference>
<organism evidence="12 13">
    <name type="scientific">Anisodus acutangulus</name>
    <dbReference type="NCBI Taxonomy" id="402998"/>
    <lineage>
        <taxon>Eukaryota</taxon>
        <taxon>Viridiplantae</taxon>
        <taxon>Streptophyta</taxon>
        <taxon>Embryophyta</taxon>
        <taxon>Tracheophyta</taxon>
        <taxon>Spermatophyta</taxon>
        <taxon>Magnoliopsida</taxon>
        <taxon>eudicotyledons</taxon>
        <taxon>Gunneridae</taxon>
        <taxon>Pentapetalae</taxon>
        <taxon>asterids</taxon>
        <taxon>lamiids</taxon>
        <taxon>Solanales</taxon>
        <taxon>Solanaceae</taxon>
        <taxon>Solanoideae</taxon>
        <taxon>Hyoscyameae</taxon>
        <taxon>Anisodus</taxon>
    </lineage>
</organism>
<dbReference type="EMBL" id="JAJAGQ010000022">
    <property type="protein sequence ID" value="KAJ8529575.1"/>
    <property type="molecule type" value="Genomic_DNA"/>
</dbReference>
<dbReference type="Pfam" id="PF00225">
    <property type="entry name" value="Kinesin"/>
    <property type="match status" value="1"/>
</dbReference>
<sequence length="1023" mass="112516">MGTKEGIVVASVVEDFLQQGKRLSDIDLASMKAEEASLRRYEAAGWLRKTVGVVAAKDLPAEPSEEDFRLGLRSGIILCNVLNKVQPSAVQKVVEAPPDSANVPDGATLSAYQYFENVRNFLVAVEEMGLPSFEASDFEKGGKSSRIINCVLALKSYAEWKQGGGSGSWRYSGNSKPSSAGKQFVRRNSMPFMNSISRTSSISDKSLDSSDVVHDARDIVNPSSLHMLVHELLSDKKQEDIPFIVENMLSKVMEEFEHRLASQNEQSKNSHKETVVSTIDESPLELTHEEEQVAIVKDEEKPASEGISGRVDIDDDGALAKPVVRQLMLIEQQHKEVQQLKSTLHAAKADMQFLQLKYQEEVGNLGKHLHGVAHAASSYQKVLEENRKLYNLVQDLKGNIRVYCRVRPFLPGQPNSLSTAEHIDDGNITITTPSKYGKEGKKSFTFNKVFGPSVTQAEVFADTQPLIRSVLDGYNVCIFAYGQTGSGKTHTMTGPSDLTKETLGVNYRALSDLFLISEQRKDVISYDISVQMVEIYNEQVRDLLAPDGVNKKYPFCNHSFLCSFMLLLVEIKNSSQKGFNVPDANLVPVTSTSDVLNLMNLGHKNRAVSATAMNDRSSRSHSCLTVHVQGRNMTSGAVLRGSMHLVDLAGSERVDKSEVLGDRLKEATHINKSLSALGDVISSLAQKNSHVPYRNSKLTQLLQDSLGGQAKTLMFVHISPELNAVGETLSTLKFAERVSTIELGSARANKEGSDVKELREQIASLKSALARKEEEQGSRPSSRSSTPERVRVGSSGSSLSSSWSLDDVGSNIEVKKKSTSKMRRRSLDPKDFQMNSPSWSPANSTASREEDRESVSGDWVDKIMVKKQDGLSRSSSLRGWEEETRLSPDLLHRKCSPDNSKVYPEQPVNRISGNKKDGQDYEASRARSEAGSVDDFDDLEAATSESSELEYNWQPNVQKVSQTPNGPGSKLKKPSPKQVKKPEIRSLIPTPPTRRPSNGLVSPSAKTGRAAALEGKRKMASGK</sequence>
<dbReference type="PROSITE" id="PS50067">
    <property type="entry name" value="KINESIN_MOTOR_2"/>
    <property type="match status" value="1"/>
</dbReference>
<feature type="region of interest" description="Disordered" evidence="9">
    <location>
        <begin position="891"/>
        <end position="1023"/>
    </location>
</feature>
<dbReference type="InterPro" id="IPR027640">
    <property type="entry name" value="Kinesin-like_fam"/>
</dbReference>
<feature type="compositionally biased region" description="Polar residues" evidence="9">
    <location>
        <begin position="169"/>
        <end position="181"/>
    </location>
</feature>
<dbReference type="CDD" id="cd21203">
    <property type="entry name" value="CH_AtKIN14-like"/>
    <property type="match status" value="1"/>
</dbReference>
<dbReference type="InterPro" id="IPR036961">
    <property type="entry name" value="Kinesin_motor_dom_sf"/>
</dbReference>
<keyword evidence="2" id="KW-0493">Microtubule</keyword>